<comment type="similarity">
    <text evidence="1">Belongs to the HIBADH-related family.</text>
</comment>
<dbReference type="InterPro" id="IPR013328">
    <property type="entry name" value="6PGD_dom2"/>
</dbReference>
<dbReference type="EMBL" id="JAAZSR010000119">
    <property type="protein sequence ID" value="NKX50717.1"/>
    <property type="molecule type" value="Genomic_DNA"/>
</dbReference>
<protein>
    <submittedName>
        <fullName evidence="6">NAD(P)-dependent oxidoreductase</fullName>
    </submittedName>
</protein>
<sequence length="303" mass="30628">MNRQRPAAGQQQPPVLGFLGPGAMGAAMVGRLLDAGYRVNVWARNPDKLRPLLRRGARAAAVPAGLVRGSDIVLSCLLDTAVVREIYLGDGSAAAAARPGQVFVEHATFDPALAAELAAALQARGAAFVDAPVSGGPAGAANGTLVTMAGGDAAVLGQLQDVLGTYCARIKHAGATGSGLRLKLVTQLLASTHAVAAAEASALVLRSGIDPAVAHEALMGGWAASAMLDQQLPKACAGDFDGHGAFIGGLLEVQRLVAAFAREAGVDSALLPPVREVFEASADAGHGGQALAAMVTHYLKEQA</sequence>
<dbReference type="InterPro" id="IPR006115">
    <property type="entry name" value="6PGDH_NADP-bd"/>
</dbReference>
<dbReference type="InterPro" id="IPR015815">
    <property type="entry name" value="HIBADH-related"/>
</dbReference>
<reference evidence="6 7" key="1">
    <citation type="submission" date="2020-04" db="EMBL/GenBank/DDBJ databases">
        <authorList>
            <person name="Liu S."/>
        </authorList>
    </citation>
    <scope>NUCLEOTIDE SEQUENCE [LARGE SCALE GENOMIC DNA]</scope>
    <source>
        <strain evidence="6 7">CGMCC 1.15091</strain>
    </source>
</reference>
<dbReference type="Pfam" id="PF14833">
    <property type="entry name" value="NAD_binding_11"/>
    <property type="match status" value="1"/>
</dbReference>
<dbReference type="SUPFAM" id="SSF48179">
    <property type="entry name" value="6-phosphogluconate dehydrogenase C-terminal domain-like"/>
    <property type="match status" value="1"/>
</dbReference>
<evidence type="ECO:0000313" key="6">
    <source>
        <dbReference type="EMBL" id="NKX50717.1"/>
    </source>
</evidence>
<gene>
    <name evidence="6" type="ORF">HER39_09090</name>
</gene>
<evidence type="ECO:0000256" key="2">
    <source>
        <dbReference type="ARBA" id="ARBA00023002"/>
    </source>
</evidence>
<dbReference type="Proteomes" id="UP000523795">
    <property type="component" value="Unassembled WGS sequence"/>
</dbReference>
<dbReference type="Gene3D" id="3.40.50.720">
    <property type="entry name" value="NAD(P)-binding Rossmann-like Domain"/>
    <property type="match status" value="1"/>
</dbReference>
<evidence type="ECO:0000313" key="7">
    <source>
        <dbReference type="Proteomes" id="UP000523795"/>
    </source>
</evidence>
<evidence type="ECO:0000256" key="1">
    <source>
        <dbReference type="ARBA" id="ARBA00009080"/>
    </source>
</evidence>
<proteinExistence type="inferred from homology"/>
<dbReference type="SUPFAM" id="SSF51735">
    <property type="entry name" value="NAD(P)-binding Rossmann-fold domains"/>
    <property type="match status" value="1"/>
</dbReference>
<accession>A0ABX1JSG8</accession>
<keyword evidence="2" id="KW-0560">Oxidoreductase</keyword>
<evidence type="ECO:0000256" key="3">
    <source>
        <dbReference type="ARBA" id="ARBA00023027"/>
    </source>
</evidence>
<dbReference type="InterPro" id="IPR029154">
    <property type="entry name" value="HIBADH-like_NADP-bd"/>
</dbReference>
<keyword evidence="3" id="KW-0520">NAD</keyword>
<comment type="caution">
    <text evidence="6">The sequence shown here is derived from an EMBL/GenBank/DDBJ whole genome shotgun (WGS) entry which is preliminary data.</text>
</comment>
<dbReference type="Pfam" id="PF03446">
    <property type="entry name" value="NAD_binding_2"/>
    <property type="match status" value="1"/>
</dbReference>
<dbReference type="InterPro" id="IPR008927">
    <property type="entry name" value="6-PGluconate_DH-like_C_sf"/>
</dbReference>
<dbReference type="PANTHER" id="PTHR43060">
    <property type="entry name" value="3-HYDROXYISOBUTYRATE DEHYDROGENASE-LIKE 1, MITOCHONDRIAL-RELATED"/>
    <property type="match status" value="1"/>
</dbReference>
<dbReference type="PIRSF" id="PIRSF000103">
    <property type="entry name" value="HIBADH"/>
    <property type="match status" value="1"/>
</dbReference>
<organism evidence="6 7">
    <name type="scientific">Arthrobacter deserti</name>
    <dbReference type="NCBI Taxonomy" id="1742687"/>
    <lineage>
        <taxon>Bacteria</taxon>
        <taxon>Bacillati</taxon>
        <taxon>Actinomycetota</taxon>
        <taxon>Actinomycetes</taxon>
        <taxon>Micrococcales</taxon>
        <taxon>Micrococcaceae</taxon>
        <taxon>Arthrobacter</taxon>
    </lineage>
</organism>
<feature type="domain" description="6-phosphogluconate dehydrogenase NADP-binding" evidence="4">
    <location>
        <begin position="16"/>
        <end position="173"/>
    </location>
</feature>
<dbReference type="PANTHER" id="PTHR43060:SF15">
    <property type="entry name" value="3-HYDROXYISOBUTYRATE DEHYDROGENASE-LIKE 1, MITOCHONDRIAL-RELATED"/>
    <property type="match status" value="1"/>
</dbReference>
<evidence type="ECO:0000259" key="5">
    <source>
        <dbReference type="Pfam" id="PF14833"/>
    </source>
</evidence>
<name>A0ABX1JSG8_9MICC</name>
<feature type="domain" description="3-hydroxyisobutyrate dehydrogenase-like NAD-binding" evidence="5">
    <location>
        <begin position="177"/>
        <end position="297"/>
    </location>
</feature>
<evidence type="ECO:0000259" key="4">
    <source>
        <dbReference type="Pfam" id="PF03446"/>
    </source>
</evidence>
<dbReference type="InterPro" id="IPR036291">
    <property type="entry name" value="NAD(P)-bd_dom_sf"/>
</dbReference>
<keyword evidence="7" id="KW-1185">Reference proteome</keyword>
<dbReference type="Gene3D" id="1.10.1040.10">
    <property type="entry name" value="N-(1-d-carboxylethyl)-l-norvaline Dehydrogenase, domain 2"/>
    <property type="match status" value="1"/>
</dbReference>